<dbReference type="Proteomes" id="UP000825729">
    <property type="component" value="Unassembled WGS sequence"/>
</dbReference>
<feature type="region of interest" description="Disordered" evidence="1">
    <location>
        <begin position="87"/>
        <end position="115"/>
    </location>
</feature>
<gene>
    <name evidence="2" type="ORF">H6P81_007029</name>
</gene>
<protein>
    <submittedName>
        <fullName evidence="2">Uncharacterized protein</fullName>
    </submittedName>
</protein>
<keyword evidence="3" id="KW-1185">Reference proteome</keyword>
<evidence type="ECO:0000256" key="1">
    <source>
        <dbReference type="SAM" id="MobiDB-lite"/>
    </source>
</evidence>
<comment type="caution">
    <text evidence="2">The sequence shown here is derived from an EMBL/GenBank/DDBJ whole genome shotgun (WGS) entry which is preliminary data.</text>
</comment>
<dbReference type="PANTHER" id="PTHR33974:SF2">
    <property type="entry name" value="VASCULAR-RELATED UNKNOWN PROTEIN 1"/>
    <property type="match status" value="1"/>
</dbReference>
<organism evidence="2 3">
    <name type="scientific">Aristolochia fimbriata</name>
    <name type="common">White veined hardy Dutchman's pipe vine</name>
    <dbReference type="NCBI Taxonomy" id="158543"/>
    <lineage>
        <taxon>Eukaryota</taxon>
        <taxon>Viridiplantae</taxon>
        <taxon>Streptophyta</taxon>
        <taxon>Embryophyta</taxon>
        <taxon>Tracheophyta</taxon>
        <taxon>Spermatophyta</taxon>
        <taxon>Magnoliopsida</taxon>
        <taxon>Magnoliidae</taxon>
        <taxon>Piperales</taxon>
        <taxon>Aristolochiaceae</taxon>
        <taxon>Aristolochia</taxon>
    </lineage>
</organism>
<reference evidence="2 3" key="1">
    <citation type="submission" date="2021-07" db="EMBL/GenBank/DDBJ databases">
        <title>The Aristolochia fimbriata genome: insights into angiosperm evolution, floral development and chemical biosynthesis.</title>
        <authorList>
            <person name="Jiao Y."/>
        </authorList>
    </citation>
    <scope>NUCLEOTIDE SEQUENCE [LARGE SCALE GENOMIC DNA]</scope>
    <source>
        <strain evidence="2">IBCAS-2021</strain>
        <tissue evidence="2">Leaf</tissue>
    </source>
</reference>
<dbReference type="InterPro" id="IPR039280">
    <property type="entry name" value="VUP"/>
</dbReference>
<evidence type="ECO:0000313" key="2">
    <source>
        <dbReference type="EMBL" id="KAG9454125.1"/>
    </source>
</evidence>
<accession>A0AAV7EYZ8</accession>
<proteinExistence type="predicted"/>
<dbReference type="GO" id="GO:0010089">
    <property type="term" value="P:xylem development"/>
    <property type="evidence" value="ECO:0007669"/>
    <property type="project" value="InterPro"/>
</dbReference>
<dbReference type="PANTHER" id="PTHR33974">
    <property type="entry name" value="VASCULAR-RELATED UNKNOWN PROTEIN 1-RELATED"/>
    <property type="match status" value="1"/>
</dbReference>
<evidence type="ECO:0000313" key="3">
    <source>
        <dbReference type="Proteomes" id="UP000825729"/>
    </source>
</evidence>
<sequence length="223" mass="24829">MDRNRGNSFERGAACSEESGWTMYFEDFFLSEENNNNIRDQSSGCSSGLYGSSSLVSDAASCAAWEVSNHQNGDLGSMQKSCKKLSFKKKRSRVPRNDEDLEDTASSPANSPKVCDLKQFHDMNPRKGVVHVSETSQFQEEMGEEIMGEEIMGEEIMGEEIMGEEIMGEEMGEEMGYGKPPSELQMDGRSNLGFVHQEGNECTQLKKKGLCLVPISMLANYIR</sequence>
<name>A0AAV7EYZ8_ARIFI</name>
<dbReference type="EMBL" id="JAINDJ010000003">
    <property type="protein sequence ID" value="KAG9454125.1"/>
    <property type="molecule type" value="Genomic_DNA"/>
</dbReference>
<dbReference type="AlphaFoldDB" id="A0AAV7EYZ8"/>